<name>A0A0F9GLM2_9ZZZZ</name>
<comment type="caution">
    <text evidence="1">The sequence shown here is derived from an EMBL/GenBank/DDBJ whole genome shotgun (WGS) entry which is preliminary data.</text>
</comment>
<gene>
    <name evidence="1" type="ORF">LCGC14_2168810</name>
</gene>
<proteinExistence type="predicted"/>
<evidence type="ECO:0000313" key="1">
    <source>
        <dbReference type="EMBL" id="KKL64062.1"/>
    </source>
</evidence>
<reference evidence="1" key="1">
    <citation type="journal article" date="2015" name="Nature">
        <title>Complex archaea that bridge the gap between prokaryotes and eukaryotes.</title>
        <authorList>
            <person name="Spang A."/>
            <person name="Saw J.H."/>
            <person name="Jorgensen S.L."/>
            <person name="Zaremba-Niedzwiedzka K."/>
            <person name="Martijn J."/>
            <person name="Lind A.E."/>
            <person name="van Eijk R."/>
            <person name="Schleper C."/>
            <person name="Guy L."/>
            <person name="Ettema T.J."/>
        </authorList>
    </citation>
    <scope>NUCLEOTIDE SEQUENCE</scope>
</reference>
<protein>
    <submittedName>
        <fullName evidence="1">Uncharacterized protein</fullName>
    </submittedName>
</protein>
<dbReference type="EMBL" id="LAZR01027960">
    <property type="protein sequence ID" value="KKL64062.1"/>
    <property type="molecule type" value="Genomic_DNA"/>
</dbReference>
<dbReference type="AlphaFoldDB" id="A0A0F9GLM2"/>
<accession>A0A0F9GLM2</accession>
<organism evidence="1">
    <name type="scientific">marine sediment metagenome</name>
    <dbReference type="NCBI Taxonomy" id="412755"/>
    <lineage>
        <taxon>unclassified sequences</taxon>
        <taxon>metagenomes</taxon>
        <taxon>ecological metagenomes</taxon>
    </lineage>
</organism>
<sequence>MSALIFSIKSFLWTTDPYGDLNYDGICNNVDLELWENMNSNDRMRHKQWCYQVEKKAKVAISGAKTYNQLWKGFNYIENRPPTIIIYR</sequence>